<name>A0A1A6H8S3_NEOLE</name>
<proteinExistence type="predicted"/>
<dbReference type="FunFam" id="2.30.30.30:FF:000005">
    <property type="entry name" value="40S ribosomal protein S4"/>
    <property type="match status" value="1"/>
</dbReference>
<dbReference type="EMBL" id="LZPO01044527">
    <property type="protein sequence ID" value="OBS74007.1"/>
    <property type="molecule type" value="Genomic_DNA"/>
</dbReference>
<dbReference type="InterPro" id="IPR000876">
    <property type="entry name" value="Ribosomal_eS4"/>
</dbReference>
<evidence type="ECO:0000313" key="4">
    <source>
        <dbReference type="Proteomes" id="UP000092124"/>
    </source>
</evidence>
<dbReference type="InterPro" id="IPR014722">
    <property type="entry name" value="Rib_uL2_dom2"/>
</dbReference>
<dbReference type="PANTHER" id="PTHR11581:SF0">
    <property type="entry name" value="SMALL RIBOSOMAL SUBUNIT PROTEIN ES4"/>
    <property type="match status" value="1"/>
</dbReference>
<accession>A0A1A6H8S3</accession>
<comment type="caution">
    <text evidence="3">The sequence shown here is derived from an EMBL/GenBank/DDBJ whole genome shotgun (WGS) entry which is preliminary data.</text>
</comment>
<dbReference type="InterPro" id="IPR041982">
    <property type="entry name" value="Ribosomal_eS4_KOW"/>
</dbReference>
<protein>
    <recommendedName>
        <fullName evidence="1">Small ribosomal subunit protein eS4</fullName>
    </recommendedName>
</protein>
<dbReference type="GO" id="GO:0003735">
    <property type="term" value="F:structural constituent of ribosome"/>
    <property type="evidence" value="ECO:0007669"/>
    <property type="project" value="InterPro"/>
</dbReference>
<keyword evidence="4" id="KW-1185">Reference proteome</keyword>
<feature type="domain" description="Small ribosomal subunit protein eS4 C-terminal" evidence="2">
    <location>
        <begin position="57"/>
        <end position="104"/>
    </location>
</feature>
<feature type="non-terminal residue" evidence="3">
    <location>
        <position position="1"/>
    </location>
</feature>
<sequence>VNDTIQIDLYTGKITDFIKFDTGNLCMVTGGANLGRIGVITNREKHPGSFDVVHMKDANGNSVATGLSNIFVIGKGNKPWISLPRGKGIRLTIAEERDKRLAAKQSSLAAKAAALAARPGALNLPRPRIDPTQQRNAPLSSAALGVPSGVIWRKEEDEVSLLLGERNCSQPLPSESVVSVCCRSTTAQIVSVVSVVLSVIDRALPLDLTPKVTATE</sequence>
<dbReference type="STRING" id="56216.A0A1A6H8S3"/>
<dbReference type="GO" id="GO:0022627">
    <property type="term" value="C:cytosolic small ribosomal subunit"/>
    <property type="evidence" value="ECO:0007669"/>
    <property type="project" value="TreeGrafter"/>
</dbReference>
<dbReference type="Proteomes" id="UP000092124">
    <property type="component" value="Unassembled WGS sequence"/>
</dbReference>
<evidence type="ECO:0000313" key="3">
    <source>
        <dbReference type="EMBL" id="OBS74007.1"/>
    </source>
</evidence>
<dbReference type="AlphaFoldDB" id="A0A1A6H8S3"/>
<gene>
    <name evidence="3" type="ORF">A6R68_15456</name>
</gene>
<dbReference type="CDD" id="cd06087">
    <property type="entry name" value="KOW_RPS4"/>
    <property type="match status" value="1"/>
</dbReference>
<dbReference type="GO" id="GO:0006412">
    <property type="term" value="P:translation"/>
    <property type="evidence" value="ECO:0007669"/>
    <property type="project" value="InterPro"/>
</dbReference>
<dbReference type="OrthoDB" id="9833756at2759"/>
<dbReference type="InterPro" id="IPR032277">
    <property type="entry name" value="Ribosomal_eS4_C"/>
</dbReference>
<evidence type="ECO:0000259" key="2">
    <source>
        <dbReference type="Pfam" id="PF16121"/>
    </source>
</evidence>
<dbReference type="GO" id="GO:0003723">
    <property type="term" value="F:RNA binding"/>
    <property type="evidence" value="ECO:0007669"/>
    <property type="project" value="TreeGrafter"/>
</dbReference>
<organism evidence="3 4">
    <name type="scientific">Neotoma lepida</name>
    <name type="common">Desert woodrat</name>
    <dbReference type="NCBI Taxonomy" id="56216"/>
    <lineage>
        <taxon>Eukaryota</taxon>
        <taxon>Metazoa</taxon>
        <taxon>Chordata</taxon>
        <taxon>Craniata</taxon>
        <taxon>Vertebrata</taxon>
        <taxon>Euteleostomi</taxon>
        <taxon>Mammalia</taxon>
        <taxon>Eutheria</taxon>
        <taxon>Euarchontoglires</taxon>
        <taxon>Glires</taxon>
        <taxon>Rodentia</taxon>
        <taxon>Myomorpha</taxon>
        <taxon>Muroidea</taxon>
        <taxon>Cricetidae</taxon>
        <taxon>Neotominae</taxon>
        <taxon>Neotoma</taxon>
    </lineage>
</organism>
<dbReference type="Gene3D" id="2.30.30.30">
    <property type="match status" value="1"/>
</dbReference>
<dbReference type="Pfam" id="PF16121">
    <property type="entry name" value="40S_S4_C"/>
    <property type="match status" value="1"/>
</dbReference>
<dbReference type="PANTHER" id="PTHR11581">
    <property type="entry name" value="30S/40S RIBOSOMAL PROTEIN S4"/>
    <property type="match status" value="1"/>
</dbReference>
<reference evidence="3 4" key="1">
    <citation type="submission" date="2016-06" db="EMBL/GenBank/DDBJ databases">
        <title>The Draft Genome Sequence and Annotation of the Desert Woodrat Neotoma lepida.</title>
        <authorList>
            <person name="Campbell M."/>
            <person name="Oakeson K.F."/>
            <person name="Yandell M."/>
            <person name="Halpert J.R."/>
            <person name="Dearing D."/>
        </authorList>
    </citation>
    <scope>NUCLEOTIDE SEQUENCE [LARGE SCALE GENOMIC DNA]</scope>
    <source>
        <strain evidence="3">417</strain>
        <tissue evidence="3">Liver</tissue>
    </source>
</reference>
<evidence type="ECO:0000256" key="1">
    <source>
        <dbReference type="ARBA" id="ARBA00035272"/>
    </source>
</evidence>